<name>X1F6Y1_9ZZZZ</name>
<organism evidence="1">
    <name type="scientific">marine sediment metagenome</name>
    <dbReference type="NCBI Taxonomy" id="412755"/>
    <lineage>
        <taxon>unclassified sequences</taxon>
        <taxon>metagenomes</taxon>
        <taxon>ecological metagenomes</taxon>
    </lineage>
</organism>
<comment type="caution">
    <text evidence="1">The sequence shown here is derived from an EMBL/GenBank/DDBJ whole genome shotgun (WGS) entry which is preliminary data.</text>
</comment>
<accession>X1F6Y1</accession>
<dbReference type="AlphaFoldDB" id="X1F6Y1"/>
<gene>
    <name evidence="1" type="ORF">S01H4_65726</name>
</gene>
<proteinExistence type="predicted"/>
<protein>
    <submittedName>
        <fullName evidence="1">Uncharacterized protein</fullName>
    </submittedName>
</protein>
<feature type="non-terminal residue" evidence="1">
    <location>
        <position position="1"/>
    </location>
</feature>
<dbReference type="EMBL" id="BART01040337">
    <property type="protein sequence ID" value="GAH28345.1"/>
    <property type="molecule type" value="Genomic_DNA"/>
</dbReference>
<feature type="non-terminal residue" evidence="1">
    <location>
        <position position="98"/>
    </location>
</feature>
<evidence type="ECO:0000313" key="1">
    <source>
        <dbReference type="EMBL" id="GAH28345.1"/>
    </source>
</evidence>
<sequence>CKQLRLDSTDEFISFMLALKESLHTYGKEEEETVDLSKNRIRAFIKFWLNWVQKHRSDRYFFCYAVKKANNRKYINLEIVALEPRDITIPLFNNSYAC</sequence>
<reference evidence="1" key="1">
    <citation type="journal article" date="2014" name="Front. Microbiol.">
        <title>High frequency of phylogenetically diverse reductive dehalogenase-homologous genes in deep subseafloor sedimentary metagenomes.</title>
        <authorList>
            <person name="Kawai M."/>
            <person name="Futagami T."/>
            <person name="Toyoda A."/>
            <person name="Takaki Y."/>
            <person name="Nishi S."/>
            <person name="Hori S."/>
            <person name="Arai W."/>
            <person name="Tsubouchi T."/>
            <person name="Morono Y."/>
            <person name="Uchiyama I."/>
            <person name="Ito T."/>
            <person name="Fujiyama A."/>
            <person name="Inagaki F."/>
            <person name="Takami H."/>
        </authorList>
    </citation>
    <scope>NUCLEOTIDE SEQUENCE</scope>
    <source>
        <strain evidence="1">Expedition CK06-06</strain>
    </source>
</reference>